<comment type="caution">
    <text evidence="1">The sequence shown here is derived from an EMBL/GenBank/DDBJ whole genome shotgun (WGS) entry which is preliminary data.</text>
</comment>
<gene>
    <name evidence="1" type="ORF">DKT69_12855</name>
</gene>
<dbReference type="EMBL" id="QGKS01000197">
    <property type="protein sequence ID" value="PWR15088.1"/>
    <property type="molecule type" value="Genomic_DNA"/>
</dbReference>
<organism evidence="1 2">
    <name type="scientific">Micromonospora sicca</name>
    <dbReference type="NCBI Taxonomy" id="2202420"/>
    <lineage>
        <taxon>Bacteria</taxon>
        <taxon>Bacillati</taxon>
        <taxon>Actinomycetota</taxon>
        <taxon>Actinomycetes</taxon>
        <taxon>Micromonosporales</taxon>
        <taxon>Micromonosporaceae</taxon>
        <taxon>Micromonospora</taxon>
    </lineage>
</organism>
<reference evidence="1 2" key="1">
    <citation type="submission" date="2018-05" db="EMBL/GenBank/DDBJ databases">
        <title>Micromonosporas from Atacama Desert.</title>
        <authorList>
            <person name="Carro L."/>
            <person name="Golinska P."/>
            <person name="Klenk H.-P."/>
            <person name="Goodfellow M."/>
        </authorList>
    </citation>
    <scope>NUCLEOTIDE SEQUENCE [LARGE SCALE GENOMIC DNA]</scope>
    <source>
        <strain evidence="1 2">4G51</strain>
    </source>
</reference>
<dbReference type="Proteomes" id="UP000246050">
    <property type="component" value="Unassembled WGS sequence"/>
</dbReference>
<dbReference type="RefSeq" id="WP_109801806.1">
    <property type="nucleotide sequence ID" value="NZ_QGKS01000197.1"/>
</dbReference>
<evidence type="ECO:0000313" key="2">
    <source>
        <dbReference type="Proteomes" id="UP000246050"/>
    </source>
</evidence>
<dbReference type="OrthoDB" id="3369028at2"/>
<accession>A0A317DKH4</accession>
<proteinExistence type="predicted"/>
<name>A0A317DKH4_9ACTN</name>
<evidence type="ECO:0000313" key="1">
    <source>
        <dbReference type="EMBL" id="PWR15088.1"/>
    </source>
</evidence>
<sequence>MTDSEKRRIAILEFLYDHRPHQPGELASMVEFLGSEPDDHTEDLWRGTLRGLKRDDLIMLAESYEFAGTSALITDRGRAFVEARRSHQAAEQEARNRRRTDPALRRAAATNGLLRWLYEQDPDGGKGLYVDQVLSTEHAVFEGDRLPENLIRRVAQYLQDSGLVRGDKGVAEIEGPITVQITPLGQDCIESGGDVASYLRDRDARSTTITNFHGPVSGNVSWNSTHVTQTATTTGTAGDELAVLVRAIAEAVPVLGLSEDQAAAVRRNTQVIEAELEQPEPDQRTVTNLVGRTLDIVTGASSSALGLLLTGYAKELMKSAGLPIE</sequence>
<dbReference type="AlphaFoldDB" id="A0A317DKH4"/>
<protein>
    <submittedName>
        <fullName evidence="1">Uncharacterized protein</fullName>
    </submittedName>
</protein>